<proteinExistence type="predicted"/>
<evidence type="ECO:0000313" key="1">
    <source>
        <dbReference type="EMBL" id="AGL86653.1"/>
    </source>
</evidence>
<dbReference type="HOGENOM" id="CLU_3256593_0_0_6"/>
<gene>
    <name evidence="1" type="ORF">PFLCHA0_c49030</name>
</gene>
<organism evidence="1 2">
    <name type="scientific">Pseudomonas protegens (strain DSM 19095 / LMG 27888 / CFBP 6595 / CHA0)</name>
    <dbReference type="NCBI Taxonomy" id="1124983"/>
    <lineage>
        <taxon>Bacteria</taxon>
        <taxon>Pseudomonadati</taxon>
        <taxon>Pseudomonadota</taxon>
        <taxon>Gammaproteobacteria</taxon>
        <taxon>Pseudomonadales</taxon>
        <taxon>Pseudomonadaceae</taxon>
        <taxon>Pseudomonas</taxon>
    </lineage>
</organism>
<dbReference type="KEGG" id="pprc:PFLCHA0_c49030"/>
<evidence type="ECO:0000313" key="2">
    <source>
        <dbReference type="Proteomes" id="UP000013940"/>
    </source>
</evidence>
<reference evidence="2" key="1">
    <citation type="journal article" date="2014" name="Genome Announc.">
        <title>Full-genome sequence of the plant growth-promoting bacterium Pseudomonas protegens CHA0.</title>
        <authorList>
            <person name="Jousset A."/>
            <person name="Schuldes J."/>
            <person name="Keel C."/>
            <person name="Maurhofer M."/>
            <person name="Daniel R."/>
            <person name="Scheu S."/>
            <person name="Thuermer A."/>
        </authorList>
    </citation>
    <scope>NUCLEOTIDE SEQUENCE [LARGE SCALE GENOMIC DNA]</scope>
    <source>
        <strain evidence="2">DSM 19095 / LMG 27888 / CFBP 6595 / CHA0</strain>
    </source>
</reference>
<dbReference type="AlphaFoldDB" id="A0A2C9ESL4"/>
<dbReference type="Proteomes" id="UP000013940">
    <property type="component" value="Chromosome"/>
</dbReference>
<name>A0A2C9ESL4_PSEPH</name>
<dbReference type="EMBL" id="CP003190">
    <property type="protein sequence ID" value="AGL86653.1"/>
    <property type="molecule type" value="Genomic_DNA"/>
</dbReference>
<protein>
    <submittedName>
        <fullName evidence="1">Uncharacterized protein</fullName>
    </submittedName>
</protein>
<sequence>MLGSPAQMRQHRFWHAGINAMALGGTPGTACWRDRPRRRKTS</sequence>
<accession>A0A2C9ESL4</accession>